<evidence type="ECO:0000256" key="1">
    <source>
        <dbReference type="SAM" id="MobiDB-lite"/>
    </source>
</evidence>
<dbReference type="GeneID" id="92045733"/>
<protein>
    <submittedName>
        <fullName evidence="2">Uncharacterized protein</fullName>
    </submittedName>
</protein>
<feature type="region of interest" description="Disordered" evidence="1">
    <location>
        <begin position="347"/>
        <end position="427"/>
    </location>
</feature>
<feature type="region of interest" description="Disordered" evidence="1">
    <location>
        <begin position="458"/>
        <end position="480"/>
    </location>
</feature>
<dbReference type="Proteomes" id="UP001433268">
    <property type="component" value="Unassembled WGS sequence"/>
</dbReference>
<keyword evidence="3" id="KW-1185">Reference proteome</keyword>
<reference evidence="2 3" key="1">
    <citation type="submission" date="2023-01" db="EMBL/GenBank/DDBJ databases">
        <title>Analysis of 21 Apiospora genomes using comparative genomics revels a genus with tremendous synthesis potential of carbohydrate active enzymes and secondary metabolites.</title>
        <authorList>
            <person name="Sorensen T."/>
        </authorList>
    </citation>
    <scope>NUCLEOTIDE SEQUENCE [LARGE SCALE GENOMIC DNA]</scope>
    <source>
        <strain evidence="2 3">CBS 114990</strain>
    </source>
</reference>
<evidence type="ECO:0000313" key="3">
    <source>
        <dbReference type="Proteomes" id="UP001433268"/>
    </source>
</evidence>
<feature type="compositionally biased region" description="Basic and acidic residues" evidence="1">
    <location>
        <begin position="373"/>
        <end position="385"/>
    </location>
</feature>
<evidence type="ECO:0000313" key="2">
    <source>
        <dbReference type="EMBL" id="KAK8080540.1"/>
    </source>
</evidence>
<dbReference type="RefSeq" id="XP_066668015.1">
    <property type="nucleotide sequence ID" value="XM_066812673.1"/>
</dbReference>
<feature type="region of interest" description="Disordered" evidence="1">
    <location>
        <begin position="58"/>
        <end position="91"/>
    </location>
</feature>
<feature type="compositionally biased region" description="Low complexity" evidence="1">
    <location>
        <begin position="350"/>
        <end position="362"/>
    </location>
</feature>
<name>A0ABR1WDJ6_9PEZI</name>
<sequence length="533" mass="58106">MTTDPTTPKHRTSMLSRRASSYQVLRSTPKLLTKLRSFSNGRALSSKATCRRYDLRERDTSGSSYGSPLAIRVSSRSGPPESRSCSSTEASYDPEPFLPLGYDGFYGEQVKINTRHPQRRVSLLRASAAIEVSGQLCRPYSVDYSRGFENAIHDNQCFLPVHHCEEGLSRYGYLYDIDIQVLPTAESVIIDVLNEPTSRVLGPGSSMLTLVQTHISASQPPHIDGKAHGDDPDGLMADLEYHLGNVQTEYIEVRLSYSHSGFPTFSDISGGAGASSSIVDGVSRSRTRLETRVTGVVTRNNPMSAWSPRPTPCAPVSNTLFAITAAHWGPIRANDIMHRIIASRSTPRKVAVTTATTTTPTTPKSPQHRHRRAGTDIHGGSDETVRAVVPPERTATAPPLQVPRRQTSLQKGALSPEPAKEGGGLPGKARKIWTEMRRTSSGSQPSYYVSSIKRIPGSSTESLLPGLSAKSGTPGEGSMGRQELLRDMAMHDVVPEPMFLSSIVPTPEEYYVGGRRMMQHSEEESPKAAINVE</sequence>
<feature type="region of interest" description="Disordered" evidence="1">
    <location>
        <begin position="1"/>
        <end position="22"/>
    </location>
</feature>
<feature type="compositionally biased region" description="Polar residues" evidence="1">
    <location>
        <begin position="13"/>
        <end position="22"/>
    </location>
</feature>
<gene>
    <name evidence="2" type="ORF">PG997_008358</name>
</gene>
<organism evidence="2 3">
    <name type="scientific">Apiospora hydei</name>
    <dbReference type="NCBI Taxonomy" id="1337664"/>
    <lineage>
        <taxon>Eukaryota</taxon>
        <taxon>Fungi</taxon>
        <taxon>Dikarya</taxon>
        <taxon>Ascomycota</taxon>
        <taxon>Pezizomycotina</taxon>
        <taxon>Sordariomycetes</taxon>
        <taxon>Xylariomycetidae</taxon>
        <taxon>Amphisphaeriales</taxon>
        <taxon>Apiosporaceae</taxon>
        <taxon>Apiospora</taxon>
    </lineage>
</organism>
<proteinExistence type="predicted"/>
<dbReference type="EMBL" id="JAQQWN010000006">
    <property type="protein sequence ID" value="KAK8080540.1"/>
    <property type="molecule type" value="Genomic_DNA"/>
</dbReference>
<comment type="caution">
    <text evidence="2">The sequence shown here is derived from an EMBL/GenBank/DDBJ whole genome shotgun (WGS) entry which is preliminary data.</text>
</comment>
<accession>A0ABR1WDJ6</accession>